<evidence type="ECO:0000313" key="2">
    <source>
        <dbReference type="EMBL" id="CAD8621890.1"/>
    </source>
</evidence>
<dbReference type="GO" id="GO:0010349">
    <property type="term" value="F:L-galactose dehydrogenase activity"/>
    <property type="evidence" value="ECO:0007669"/>
    <property type="project" value="InterPro"/>
</dbReference>
<proteinExistence type="predicted"/>
<name>A0A7S0LSZ4_9EUKA</name>
<dbReference type="Pfam" id="PF00248">
    <property type="entry name" value="Aldo_ket_red"/>
    <property type="match status" value="1"/>
</dbReference>
<dbReference type="CDD" id="cd19163">
    <property type="entry name" value="AKR_galDH"/>
    <property type="match status" value="1"/>
</dbReference>
<dbReference type="GO" id="GO:0005829">
    <property type="term" value="C:cytosol"/>
    <property type="evidence" value="ECO:0007669"/>
    <property type="project" value="TreeGrafter"/>
</dbReference>
<dbReference type="SUPFAM" id="SSF51430">
    <property type="entry name" value="NAD(P)-linked oxidoreductase"/>
    <property type="match status" value="1"/>
</dbReference>
<accession>A0A7S0LSZ4</accession>
<dbReference type="InterPro" id="IPR023210">
    <property type="entry name" value="NADP_OxRdtase_dom"/>
</dbReference>
<sequence length="386" mass="42264">MRDDDPGYLTGILPETYVEGFHDAELVKKMKYRTLSPLTTKDGKPMLVSILSFGASSLGGCFRDDTTAEEGVKVVHTALKSGINLIDVAAWYGHGLAERVLGMALKDVPRAAYYINTKCCRYKPDILEMFDFSAARTLASIEESIERIGCTYLDAIQIHDPEYAPKLHGRELSDPECIIYKETLPAMAQAKADGKVRFVGITGFPLAIHVDLIANSPVPIDTCLSYCHYSMNDTSLVTELLPHLNEKGIALINASPISMGLLSSRGPPRWHPATAEIKKVSAEACAFCSERGVDLSKLALHFSLAEPAIPTTLVSTASSKRMQDNIRAVHELGELSDVEKGAMEEVLEKFFRPLKNATWVDIEPNEYADLLKKARAGEATGTLSTN</sequence>
<dbReference type="PANTHER" id="PTHR42686:SF1">
    <property type="entry name" value="GH17980P-RELATED"/>
    <property type="match status" value="1"/>
</dbReference>
<dbReference type="Gene3D" id="3.20.20.100">
    <property type="entry name" value="NADP-dependent oxidoreductase domain"/>
    <property type="match status" value="1"/>
</dbReference>
<dbReference type="PANTHER" id="PTHR42686">
    <property type="entry name" value="GH17980P-RELATED"/>
    <property type="match status" value="1"/>
</dbReference>
<dbReference type="AlphaFoldDB" id="A0A7S0LSZ4"/>
<feature type="domain" description="NADP-dependent oxidoreductase" evidence="1">
    <location>
        <begin position="51"/>
        <end position="347"/>
    </location>
</feature>
<reference evidence="2" key="1">
    <citation type="submission" date="2021-01" db="EMBL/GenBank/DDBJ databases">
        <authorList>
            <person name="Corre E."/>
            <person name="Pelletier E."/>
            <person name="Niang G."/>
            <person name="Scheremetjew M."/>
            <person name="Finn R."/>
            <person name="Kale V."/>
            <person name="Holt S."/>
            <person name="Cochrane G."/>
            <person name="Meng A."/>
            <person name="Brown T."/>
            <person name="Cohen L."/>
        </authorList>
    </citation>
    <scope>NUCLEOTIDE SEQUENCE</scope>
    <source>
        <strain evidence="2">PLY182g</strain>
    </source>
</reference>
<gene>
    <name evidence="2" type="ORF">CPEL01642_LOCUS25273</name>
</gene>
<dbReference type="InterPro" id="IPR020471">
    <property type="entry name" value="AKR"/>
</dbReference>
<protein>
    <recommendedName>
        <fullName evidence="1">NADP-dependent oxidoreductase domain-containing protein</fullName>
    </recommendedName>
</protein>
<evidence type="ECO:0000259" key="1">
    <source>
        <dbReference type="Pfam" id="PF00248"/>
    </source>
</evidence>
<dbReference type="EMBL" id="HBEY01052540">
    <property type="protein sequence ID" value="CAD8621890.1"/>
    <property type="molecule type" value="Transcribed_RNA"/>
</dbReference>
<dbReference type="InterPro" id="IPR036812">
    <property type="entry name" value="NAD(P)_OxRdtase_dom_sf"/>
</dbReference>
<organism evidence="2">
    <name type="scientific">Coccolithus braarudii</name>
    <dbReference type="NCBI Taxonomy" id="221442"/>
    <lineage>
        <taxon>Eukaryota</taxon>
        <taxon>Haptista</taxon>
        <taxon>Haptophyta</taxon>
        <taxon>Prymnesiophyceae</taxon>
        <taxon>Coccolithales</taxon>
        <taxon>Coccolithaceae</taxon>
        <taxon>Coccolithus</taxon>
    </lineage>
</organism>
<dbReference type="InterPro" id="IPR044479">
    <property type="entry name" value="LGALDH-like"/>
</dbReference>